<dbReference type="AlphaFoldDB" id="A0A5N5FC14"/>
<dbReference type="Proteomes" id="UP000327157">
    <property type="component" value="Chromosome 5"/>
</dbReference>
<protein>
    <submittedName>
        <fullName evidence="1">Ion channel POLLUX-like 2</fullName>
    </submittedName>
</protein>
<evidence type="ECO:0000313" key="2">
    <source>
        <dbReference type="EMBL" id="KAB2635706.1"/>
    </source>
</evidence>
<proteinExistence type="predicted"/>
<dbReference type="EMBL" id="SMOL01000004">
    <property type="protein sequence ID" value="KAB2635706.1"/>
    <property type="molecule type" value="Genomic_DNA"/>
</dbReference>
<accession>A0A5N5FC14</accession>
<reference evidence="1 3" key="1">
    <citation type="submission" date="2019-09" db="EMBL/GenBank/DDBJ databases">
        <authorList>
            <person name="Ou C."/>
        </authorList>
    </citation>
    <scope>NUCLEOTIDE SEQUENCE [LARGE SCALE GENOMIC DNA]</scope>
    <source>
        <strain evidence="1">S2</strain>
        <tissue evidence="1">Leaf</tissue>
    </source>
</reference>
<reference evidence="1 3" key="2">
    <citation type="submission" date="2019-11" db="EMBL/GenBank/DDBJ databases">
        <title>A de novo genome assembly of a pear dwarfing rootstock.</title>
        <authorList>
            <person name="Wang F."/>
            <person name="Wang J."/>
            <person name="Li S."/>
            <person name="Zhang Y."/>
            <person name="Fang M."/>
            <person name="Ma L."/>
            <person name="Zhao Y."/>
            <person name="Jiang S."/>
        </authorList>
    </citation>
    <scope>NUCLEOTIDE SEQUENCE [LARGE SCALE GENOMIC DNA]</scope>
    <source>
        <strain evidence="1">S2</strain>
        <tissue evidence="1">Leaf</tissue>
    </source>
</reference>
<name>A0A5N5FC14_9ROSA</name>
<organism evidence="1 3">
    <name type="scientific">Pyrus ussuriensis x Pyrus communis</name>
    <dbReference type="NCBI Taxonomy" id="2448454"/>
    <lineage>
        <taxon>Eukaryota</taxon>
        <taxon>Viridiplantae</taxon>
        <taxon>Streptophyta</taxon>
        <taxon>Embryophyta</taxon>
        <taxon>Tracheophyta</taxon>
        <taxon>Spermatophyta</taxon>
        <taxon>Magnoliopsida</taxon>
        <taxon>eudicotyledons</taxon>
        <taxon>Gunneridae</taxon>
        <taxon>Pentapetalae</taxon>
        <taxon>rosids</taxon>
        <taxon>fabids</taxon>
        <taxon>Rosales</taxon>
        <taxon>Rosaceae</taxon>
        <taxon>Amygdaloideae</taxon>
        <taxon>Maleae</taxon>
        <taxon>Pyrus</taxon>
    </lineage>
</organism>
<gene>
    <name evidence="2" type="ORF">D8674_026240</name>
    <name evidence="1" type="ORF">D8674_039817</name>
</gene>
<evidence type="ECO:0000313" key="3">
    <source>
        <dbReference type="Proteomes" id="UP000327157"/>
    </source>
</evidence>
<sequence>MSKFPHETKGFDMEFHRWCNMELPPLSKSQKANPTSSFSFVDLKMPLKSIDQNFKEIAEDPRIYQHINITDLETINLLGSWGASNKVSTFINRYSGDAIFLSRQQERSQNSVA</sequence>
<evidence type="ECO:0000313" key="1">
    <source>
        <dbReference type="EMBL" id="KAB2600648.1"/>
    </source>
</evidence>
<comment type="caution">
    <text evidence="1">The sequence shown here is derived from an EMBL/GenBank/DDBJ whole genome shotgun (WGS) entry which is preliminary data.</text>
</comment>
<keyword evidence="3" id="KW-1185">Reference proteome</keyword>
<dbReference type="EMBL" id="SMOL01000716">
    <property type="protein sequence ID" value="KAB2600648.1"/>
    <property type="molecule type" value="Genomic_DNA"/>
</dbReference>